<name>A0A1H9VTH8_9MICO</name>
<evidence type="ECO:0000256" key="1">
    <source>
        <dbReference type="SAM" id="SignalP"/>
    </source>
</evidence>
<evidence type="ECO:0000313" key="2">
    <source>
        <dbReference type="EMBL" id="SES24593.1"/>
    </source>
</evidence>
<organism evidence="2 3">
    <name type="scientific">Pedococcus cremeus</name>
    <dbReference type="NCBI Taxonomy" id="587636"/>
    <lineage>
        <taxon>Bacteria</taxon>
        <taxon>Bacillati</taxon>
        <taxon>Actinomycetota</taxon>
        <taxon>Actinomycetes</taxon>
        <taxon>Micrococcales</taxon>
        <taxon>Intrasporangiaceae</taxon>
        <taxon>Pedococcus</taxon>
    </lineage>
</organism>
<dbReference type="Proteomes" id="UP000199019">
    <property type="component" value="Unassembled WGS sequence"/>
</dbReference>
<feature type="chain" id="PRO_5011463509" evidence="1">
    <location>
        <begin position="33"/>
        <end position="168"/>
    </location>
</feature>
<evidence type="ECO:0000313" key="3">
    <source>
        <dbReference type="Proteomes" id="UP000199019"/>
    </source>
</evidence>
<dbReference type="PROSITE" id="PS51318">
    <property type="entry name" value="TAT"/>
    <property type="match status" value="1"/>
</dbReference>
<dbReference type="InterPro" id="IPR006311">
    <property type="entry name" value="TAT_signal"/>
</dbReference>
<proteinExistence type="predicted"/>
<dbReference type="OrthoDB" id="2449873at2"/>
<dbReference type="AlphaFoldDB" id="A0A1H9VTH8"/>
<protein>
    <submittedName>
        <fullName evidence="2">Uncharacterized protein</fullName>
    </submittedName>
</protein>
<reference evidence="3" key="1">
    <citation type="submission" date="2016-10" db="EMBL/GenBank/DDBJ databases">
        <authorList>
            <person name="Varghese N."/>
            <person name="Submissions S."/>
        </authorList>
    </citation>
    <scope>NUCLEOTIDE SEQUENCE [LARGE SCALE GENOMIC DNA]</scope>
    <source>
        <strain evidence="3">CGMCC 1.6963</strain>
    </source>
</reference>
<dbReference type="EMBL" id="FOHB01000004">
    <property type="protein sequence ID" value="SES24593.1"/>
    <property type="molecule type" value="Genomic_DNA"/>
</dbReference>
<dbReference type="RefSeq" id="WP_091758645.1">
    <property type="nucleotide sequence ID" value="NZ_FOHB01000004.1"/>
</dbReference>
<feature type="signal peptide" evidence="1">
    <location>
        <begin position="1"/>
        <end position="32"/>
    </location>
</feature>
<keyword evidence="3" id="KW-1185">Reference proteome</keyword>
<dbReference type="STRING" id="587636.SAMN05216199_2537"/>
<gene>
    <name evidence="2" type="ORF">SAMN05216199_2537</name>
</gene>
<sequence>MSPRRPRATAVRRSLLAAAALAGLVAVPAAMAEGNQPDLNAVREATARFHDVGQAENAGYARFLDCFDDGHGDGMGQHYVNMTLLADGGAVDARHPEALVYDTSSGRTRLVAVEYVVPGAPTDRPPHLLGRDFTYLPSLGVWKLHYWIWRANPDGLFADYNPDVPACA</sequence>
<keyword evidence="1" id="KW-0732">Signal</keyword>
<accession>A0A1H9VTH8</accession>